<dbReference type="OrthoDB" id="7431555at2759"/>
<comment type="caution">
    <text evidence="1">The sequence shown here is derived from an EMBL/GenBank/DDBJ whole genome shotgun (WGS) entry which is preliminary data.</text>
</comment>
<sequence length="142" mass="16313">MYIHLPVEILQRSESPWIPSRCLLPREQSGFAFTYRSTITLRERKGARLAHKCTQSRVAALQYSAGVASRKRVGGRGSQLELKAARSGGRFMLRARTRRSGRCSLRRSPRPSVSARLRSWTWRRSSSRRCTLYATAEDFLRL</sequence>
<accession>A0A8S3XRA3</accession>
<dbReference type="Proteomes" id="UP000691718">
    <property type="component" value="Unassembled WGS sequence"/>
</dbReference>
<proteinExistence type="predicted"/>
<reference evidence="1" key="1">
    <citation type="submission" date="2021-04" db="EMBL/GenBank/DDBJ databases">
        <authorList>
            <person name="Tunstrom K."/>
        </authorList>
    </citation>
    <scope>NUCLEOTIDE SEQUENCE</scope>
</reference>
<dbReference type="AlphaFoldDB" id="A0A8S3XRA3"/>
<keyword evidence="2" id="KW-1185">Reference proteome</keyword>
<protein>
    <submittedName>
        <fullName evidence="1">(apollo) hypothetical protein</fullName>
    </submittedName>
</protein>
<gene>
    <name evidence="1" type="ORF">PAPOLLO_LOCUS21553</name>
</gene>
<evidence type="ECO:0000313" key="2">
    <source>
        <dbReference type="Proteomes" id="UP000691718"/>
    </source>
</evidence>
<evidence type="ECO:0000313" key="1">
    <source>
        <dbReference type="EMBL" id="CAG5039153.1"/>
    </source>
</evidence>
<dbReference type="EMBL" id="CAJQZP010001331">
    <property type="protein sequence ID" value="CAG5039153.1"/>
    <property type="molecule type" value="Genomic_DNA"/>
</dbReference>
<name>A0A8S3XRA3_PARAO</name>
<organism evidence="1 2">
    <name type="scientific">Parnassius apollo</name>
    <name type="common">Apollo butterfly</name>
    <name type="synonym">Papilio apollo</name>
    <dbReference type="NCBI Taxonomy" id="110799"/>
    <lineage>
        <taxon>Eukaryota</taxon>
        <taxon>Metazoa</taxon>
        <taxon>Ecdysozoa</taxon>
        <taxon>Arthropoda</taxon>
        <taxon>Hexapoda</taxon>
        <taxon>Insecta</taxon>
        <taxon>Pterygota</taxon>
        <taxon>Neoptera</taxon>
        <taxon>Endopterygota</taxon>
        <taxon>Lepidoptera</taxon>
        <taxon>Glossata</taxon>
        <taxon>Ditrysia</taxon>
        <taxon>Papilionoidea</taxon>
        <taxon>Papilionidae</taxon>
        <taxon>Parnassiinae</taxon>
        <taxon>Parnassini</taxon>
        <taxon>Parnassius</taxon>
        <taxon>Parnassius</taxon>
    </lineage>
</organism>